<keyword evidence="2" id="KW-1185">Reference proteome</keyword>
<evidence type="ECO:0000313" key="2">
    <source>
        <dbReference type="Proteomes" id="UP000608345"/>
    </source>
</evidence>
<organism evidence="1 2">
    <name type="scientific">Advenella faeciporci</name>
    <dbReference type="NCBI Taxonomy" id="797535"/>
    <lineage>
        <taxon>Bacteria</taxon>
        <taxon>Pseudomonadati</taxon>
        <taxon>Pseudomonadota</taxon>
        <taxon>Betaproteobacteria</taxon>
        <taxon>Burkholderiales</taxon>
        <taxon>Alcaligenaceae</taxon>
    </lineage>
</organism>
<proteinExistence type="predicted"/>
<reference evidence="1" key="2">
    <citation type="submission" date="2020-09" db="EMBL/GenBank/DDBJ databases">
        <authorList>
            <person name="Sun Q."/>
            <person name="Kim S."/>
        </authorList>
    </citation>
    <scope>NUCLEOTIDE SEQUENCE</scope>
    <source>
        <strain evidence="1">KCTC 23732</strain>
    </source>
</reference>
<accession>A0A918MXY2</accession>
<protein>
    <submittedName>
        <fullName evidence="1">Uncharacterized protein</fullName>
    </submittedName>
</protein>
<dbReference type="EMBL" id="BMYS01000003">
    <property type="protein sequence ID" value="GGW80438.1"/>
    <property type="molecule type" value="Genomic_DNA"/>
</dbReference>
<sequence>MSGGREIGCLLSYCPVLPVILVNTTGDTYNDSHCNAQNLVVQSQNLIQQLNSNANPSLETIKIDAGFSVNRFHS</sequence>
<comment type="caution">
    <text evidence="1">The sequence shown here is derived from an EMBL/GenBank/DDBJ whole genome shotgun (WGS) entry which is preliminary data.</text>
</comment>
<dbReference type="Proteomes" id="UP000608345">
    <property type="component" value="Unassembled WGS sequence"/>
</dbReference>
<reference evidence="1" key="1">
    <citation type="journal article" date="2014" name="Int. J. Syst. Evol. Microbiol.">
        <title>Complete genome sequence of Corynebacterium casei LMG S-19264T (=DSM 44701T), isolated from a smear-ripened cheese.</title>
        <authorList>
            <consortium name="US DOE Joint Genome Institute (JGI-PGF)"/>
            <person name="Walter F."/>
            <person name="Albersmeier A."/>
            <person name="Kalinowski J."/>
            <person name="Ruckert C."/>
        </authorList>
    </citation>
    <scope>NUCLEOTIDE SEQUENCE</scope>
    <source>
        <strain evidence="1">KCTC 23732</strain>
    </source>
</reference>
<name>A0A918MXY2_9BURK</name>
<evidence type="ECO:0000313" key="1">
    <source>
        <dbReference type="EMBL" id="GGW80438.1"/>
    </source>
</evidence>
<dbReference type="AlphaFoldDB" id="A0A918MXY2"/>
<gene>
    <name evidence="1" type="ORF">GCM10011450_07930</name>
</gene>